<feature type="compositionally biased region" description="Polar residues" evidence="7">
    <location>
        <begin position="227"/>
        <end position="244"/>
    </location>
</feature>
<dbReference type="EMBL" id="GECU01035508">
    <property type="protein sequence ID" value="JAS72198.1"/>
    <property type="molecule type" value="Transcribed_RNA"/>
</dbReference>
<feature type="domain" description="LIM zinc-binding" evidence="8">
    <location>
        <begin position="298"/>
        <end position="363"/>
    </location>
</feature>
<feature type="compositionally biased region" description="Basic and acidic residues" evidence="7">
    <location>
        <begin position="173"/>
        <end position="185"/>
    </location>
</feature>
<dbReference type="SMART" id="SM00132">
    <property type="entry name" value="LIM"/>
    <property type="match status" value="3"/>
</dbReference>
<feature type="domain" description="LIM zinc-binding" evidence="8">
    <location>
        <begin position="364"/>
        <end position="424"/>
    </location>
</feature>
<keyword evidence="3" id="KW-0677">Repeat</keyword>
<dbReference type="SUPFAM" id="SSF57716">
    <property type="entry name" value="Glucocorticoid receptor-like (DNA-binding domain)"/>
    <property type="match status" value="2"/>
</dbReference>
<organism evidence="9">
    <name type="scientific">Homalodisca liturata</name>
    <dbReference type="NCBI Taxonomy" id="320908"/>
    <lineage>
        <taxon>Eukaryota</taxon>
        <taxon>Metazoa</taxon>
        <taxon>Ecdysozoa</taxon>
        <taxon>Arthropoda</taxon>
        <taxon>Hexapoda</taxon>
        <taxon>Insecta</taxon>
        <taxon>Pterygota</taxon>
        <taxon>Neoptera</taxon>
        <taxon>Paraneoptera</taxon>
        <taxon>Hemiptera</taxon>
        <taxon>Auchenorrhyncha</taxon>
        <taxon>Membracoidea</taxon>
        <taxon>Cicadellidae</taxon>
        <taxon>Cicadellinae</taxon>
        <taxon>Proconiini</taxon>
        <taxon>Homalodisca</taxon>
    </lineage>
</organism>
<dbReference type="PANTHER" id="PTHR24211">
    <property type="entry name" value="LIM DOMAIN-CONTAINING PROTEIN"/>
    <property type="match status" value="1"/>
</dbReference>
<feature type="compositionally biased region" description="Basic and acidic residues" evidence="7">
    <location>
        <begin position="192"/>
        <end position="202"/>
    </location>
</feature>
<dbReference type="PROSITE" id="PS50023">
    <property type="entry name" value="LIM_DOMAIN_2"/>
    <property type="match status" value="2"/>
</dbReference>
<protein>
    <recommendedName>
        <fullName evidence="8">LIM zinc-binding domain-containing protein</fullName>
    </recommendedName>
</protein>
<dbReference type="AlphaFoldDB" id="A0A1B6HC05"/>
<proteinExistence type="inferred from homology"/>
<reference evidence="9" key="1">
    <citation type="submission" date="2015-11" db="EMBL/GenBank/DDBJ databases">
        <title>De novo transcriptome assembly of four potential Pierce s Disease insect vectors from Arizona vineyards.</title>
        <authorList>
            <person name="Tassone E.E."/>
        </authorList>
    </citation>
    <scope>NUCLEOTIDE SEQUENCE</scope>
</reference>
<dbReference type="InterPro" id="IPR047120">
    <property type="entry name" value="Pk/Esn/Tes"/>
</dbReference>
<accession>A0A1B6HC05</accession>
<sequence length="494" mass="55308">DPSVWHKLPAEAQAGFQKYLQNIRDNVVGQGRVLKVCHKQYVAESSDQNLQQPQQSKNVRHDQSFQTNMPQSPQTINKFPGTNQQEDNARYLDFRNRNLQPVWKPVSPRVPVVMRPKPLLAEISNLLPPNCLDPTPRFPAPLDDPSFLDNEKNGVNDLTRALAASHITNSDVKNADSKCEEDKINKALSPNPDDKSSSREEATTTPSNPSGSFGDNISENRDKVQDKSSVLGQNQPYQLNTQYGFDSHPTGYVPRTNVPANKPSDGRSQLPPSVPRYVRITQQDEDLRNANKQMENSLACAQCHEPILTGSVAVVTDRAGPGVAWHPQCFVCNTCNELLVDLIYFFHKNKVYCGRHYADIKKIPRCHACDELIFVNVYTMAEDKAYHVGHFCCAECEVELGGMKYVLSEDQTICLPCYETKYCKKCQSCGKIIKPDEQGVTIMDMHWHATGTCFHCNSCGNSLIGSRVVRRGGTLYCSRDCSVSAMDDVSYRAM</sequence>
<dbReference type="FunFam" id="2.10.110.10:FF:000035">
    <property type="entry name" value="prickle-like protein 2 isoform X1"/>
    <property type="match status" value="1"/>
</dbReference>
<evidence type="ECO:0000256" key="3">
    <source>
        <dbReference type="ARBA" id="ARBA00022737"/>
    </source>
</evidence>
<gene>
    <name evidence="9" type="ORF">g.30621</name>
</gene>
<dbReference type="FunFam" id="2.10.110.10:FF:000005">
    <property type="entry name" value="Testin isoform 1"/>
    <property type="match status" value="1"/>
</dbReference>
<evidence type="ECO:0000313" key="9">
    <source>
        <dbReference type="EMBL" id="JAS72198.1"/>
    </source>
</evidence>
<evidence type="ECO:0000256" key="1">
    <source>
        <dbReference type="ARBA" id="ARBA00008268"/>
    </source>
</evidence>
<dbReference type="InterPro" id="IPR001781">
    <property type="entry name" value="Znf_LIM"/>
</dbReference>
<dbReference type="PANTHER" id="PTHR24211:SF22">
    <property type="entry name" value="TESTIN"/>
    <property type="match status" value="1"/>
</dbReference>
<dbReference type="CDD" id="cd09341">
    <property type="entry name" value="LIM2_Testin_like"/>
    <property type="match status" value="1"/>
</dbReference>
<evidence type="ECO:0000256" key="5">
    <source>
        <dbReference type="ARBA" id="ARBA00023038"/>
    </source>
</evidence>
<evidence type="ECO:0000256" key="7">
    <source>
        <dbReference type="SAM" id="MobiDB-lite"/>
    </source>
</evidence>
<comment type="similarity">
    <text evidence="1">Belongs to the prickle / espinas / testin family.</text>
</comment>
<feature type="region of interest" description="Disordered" evidence="7">
    <location>
        <begin position="170"/>
        <end position="273"/>
    </location>
</feature>
<dbReference type="CDD" id="cd09340">
    <property type="entry name" value="LIM1_Testin_like"/>
    <property type="match status" value="1"/>
</dbReference>
<evidence type="ECO:0000256" key="6">
    <source>
        <dbReference type="PROSITE-ProRule" id="PRU00125"/>
    </source>
</evidence>
<feature type="region of interest" description="Disordered" evidence="7">
    <location>
        <begin position="45"/>
        <end position="84"/>
    </location>
</feature>
<feature type="non-terminal residue" evidence="9">
    <location>
        <position position="1"/>
    </location>
</feature>
<keyword evidence="4 6" id="KW-0862">Zinc</keyword>
<feature type="compositionally biased region" description="Polar residues" evidence="7">
    <location>
        <begin position="45"/>
        <end position="57"/>
    </location>
</feature>
<evidence type="ECO:0000259" key="8">
    <source>
        <dbReference type="PROSITE" id="PS50023"/>
    </source>
</evidence>
<keyword evidence="5 6" id="KW-0440">LIM domain</keyword>
<dbReference type="PROSITE" id="PS00478">
    <property type="entry name" value="LIM_DOMAIN_1"/>
    <property type="match status" value="2"/>
</dbReference>
<evidence type="ECO:0000256" key="2">
    <source>
        <dbReference type="ARBA" id="ARBA00022723"/>
    </source>
</evidence>
<dbReference type="Pfam" id="PF00412">
    <property type="entry name" value="LIM"/>
    <property type="match status" value="3"/>
</dbReference>
<feature type="compositionally biased region" description="Polar residues" evidence="7">
    <location>
        <begin position="64"/>
        <end position="84"/>
    </location>
</feature>
<dbReference type="Gene3D" id="2.10.110.10">
    <property type="entry name" value="Cysteine Rich Protein"/>
    <property type="match status" value="3"/>
</dbReference>
<evidence type="ECO:0000256" key="4">
    <source>
        <dbReference type="ARBA" id="ARBA00022833"/>
    </source>
</evidence>
<dbReference type="GO" id="GO:0046872">
    <property type="term" value="F:metal ion binding"/>
    <property type="evidence" value="ECO:0007669"/>
    <property type="project" value="UniProtKB-KW"/>
</dbReference>
<feature type="compositionally biased region" description="Polar residues" evidence="7">
    <location>
        <begin position="203"/>
        <end position="217"/>
    </location>
</feature>
<keyword evidence="2 6" id="KW-0479">Metal-binding</keyword>
<name>A0A1B6HC05_9HEMI</name>